<dbReference type="PIRSF" id="PIRSF031900">
    <property type="entry name" value="UCP031900"/>
    <property type="match status" value="1"/>
</dbReference>
<evidence type="ECO:0000313" key="2">
    <source>
        <dbReference type="EMBL" id="RVT95466.1"/>
    </source>
</evidence>
<comment type="caution">
    <text evidence="2">The sequence shown here is derived from an EMBL/GenBank/DDBJ whole genome shotgun (WGS) entry which is preliminary data.</text>
</comment>
<dbReference type="InterPro" id="IPR027372">
    <property type="entry name" value="Phytase-like_dom"/>
</dbReference>
<organism evidence="2 3">
    <name type="scientific">Rhodovarius crocodyli</name>
    <dbReference type="NCBI Taxonomy" id="1979269"/>
    <lineage>
        <taxon>Bacteria</taxon>
        <taxon>Pseudomonadati</taxon>
        <taxon>Pseudomonadota</taxon>
        <taxon>Alphaproteobacteria</taxon>
        <taxon>Acetobacterales</taxon>
        <taxon>Roseomonadaceae</taxon>
        <taxon>Rhodovarius</taxon>
    </lineage>
</organism>
<dbReference type="InterPro" id="IPR014567">
    <property type="entry name" value="UCP031900"/>
</dbReference>
<dbReference type="AlphaFoldDB" id="A0A437MCV2"/>
<dbReference type="Pfam" id="PF13449">
    <property type="entry name" value="Phytase-like"/>
    <property type="match status" value="1"/>
</dbReference>
<accession>A0A437MCV2</accession>
<reference evidence="2 3" key="1">
    <citation type="submission" date="2019-01" db="EMBL/GenBank/DDBJ databases">
        <authorList>
            <person name="Chen W.-M."/>
        </authorList>
    </citation>
    <scope>NUCLEOTIDE SEQUENCE [LARGE SCALE GENOMIC DNA]</scope>
    <source>
        <strain evidence="2 3">CCP-6</strain>
    </source>
</reference>
<keyword evidence="3" id="KW-1185">Reference proteome</keyword>
<dbReference type="SUPFAM" id="SSF63829">
    <property type="entry name" value="Calcium-dependent phosphotriesterase"/>
    <property type="match status" value="1"/>
</dbReference>
<protein>
    <submittedName>
        <fullName evidence="2">Esterase-like activity of phytase family protein</fullName>
    </submittedName>
</protein>
<sequence>MSHAWFPRAPGRGRGGAPIARRALLGLVPATACAQAADDYATPFDLPAREGPLQPLGGLRLHTERIGIGSFSALHLAPDLTLTALNDRGRWIRARLLMREGRPSGLGTPYLGQLRDGSGEALSRQRSMDSESLARLPDGSWLVGFERWHRIRRFTRLEAPGTYFEAPPGLENAPDNGGLEALATMPDGRLLAIAEFQTPTGEPNLRRAWLGGPGAWTQRSYRPAPGFGVTDAAALPDGSAVVLERYFTPLEGVSARLVHVPRATIQGQGVIEGTPILHMPSDAPAENWEGVAVLPRGDRLWLALIVDDNDNPLQRGLFALFEWRLE</sequence>
<dbReference type="OrthoDB" id="9798693at2"/>
<evidence type="ECO:0000313" key="3">
    <source>
        <dbReference type="Proteomes" id="UP000282957"/>
    </source>
</evidence>
<gene>
    <name evidence="2" type="ORF">EOD42_17970</name>
</gene>
<dbReference type="RefSeq" id="WP_127788951.1">
    <property type="nucleotide sequence ID" value="NZ_SACL01000006.1"/>
</dbReference>
<name>A0A437MCV2_9PROT</name>
<evidence type="ECO:0000259" key="1">
    <source>
        <dbReference type="Pfam" id="PF13449"/>
    </source>
</evidence>
<dbReference type="Proteomes" id="UP000282957">
    <property type="component" value="Unassembled WGS sequence"/>
</dbReference>
<dbReference type="EMBL" id="SACL01000006">
    <property type="protein sequence ID" value="RVT95466.1"/>
    <property type="molecule type" value="Genomic_DNA"/>
</dbReference>
<proteinExistence type="predicted"/>
<feature type="domain" description="Phytase-like" evidence="1">
    <location>
        <begin position="67"/>
        <end position="309"/>
    </location>
</feature>